<feature type="domain" description="N-acetyltransferase" evidence="2">
    <location>
        <begin position="3"/>
        <end position="91"/>
    </location>
</feature>
<feature type="domain" description="N-acetyltransferase" evidence="1">
    <location>
        <begin position="1"/>
        <end position="107"/>
    </location>
</feature>
<dbReference type="Proteomes" id="UP000184423">
    <property type="component" value="Unassembled WGS sequence"/>
</dbReference>
<dbReference type="PROSITE" id="PS51729">
    <property type="entry name" value="GNAT_YJDJ"/>
    <property type="match status" value="1"/>
</dbReference>
<dbReference type="InterPro" id="IPR031165">
    <property type="entry name" value="GNAT_YJDJ"/>
</dbReference>
<keyword evidence="4" id="KW-1185">Reference proteome</keyword>
<dbReference type="GO" id="GO:0016747">
    <property type="term" value="F:acyltransferase activity, transferring groups other than amino-acyl groups"/>
    <property type="evidence" value="ECO:0007669"/>
    <property type="project" value="InterPro"/>
</dbReference>
<dbReference type="InterPro" id="IPR045057">
    <property type="entry name" value="Gcn5-rel_NAT"/>
</dbReference>
<accession>A0A1M4UXN5</accession>
<dbReference type="AlphaFoldDB" id="A0A1M4UXN5"/>
<evidence type="ECO:0000259" key="2">
    <source>
        <dbReference type="PROSITE" id="PS51729"/>
    </source>
</evidence>
<organism evidence="3 4">
    <name type="scientific">Caloramator proteoclasticus DSM 10124</name>
    <dbReference type="NCBI Taxonomy" id="1121262"/>
    <lineage>
        <taxon>Bacteria</taxon>
        <taxon>Bacillati</taxon>
        <taxon>Bacillota</taxon>
        <taxon>Clostridia</taxon>
        <taxon>Eubacteriales</taxon>
        <taxon>Clostridiaceae</taxon>
        <taxon>Caloramator</taxon>
    </lineage>
</organism>
<dbReference type="PANTHER" id="PTHR31435:SF9">
    <property type="entry name" value="PROTEIN NATD1"/>
    <property type="match status" value="1"/>
</dbReference>
<reference evidence="4" key="1">
    <citation type="submission" date="2016-11" db="EMBL/GenBank/DDBJ databases">
        <authorList>
            <person name="Varghese N."/>
            <person name="Submissions S."/>
        </authorList>
    </citation>
    <scope>NUCLEOTIDE SEQUENCE [LARGE SCALE GENOMIC DNA]</scope>
    <source>
        <strain evidence="4">DSM 10124</strain>
    </source>
</reference>
<dbReference type="InterPro" id="IPR016181">
    <property type="entry name" value="Acyl_CoA_acyltransferase"/>
</dbReference>
<dbReference type="InterPro" id="IPR000182">
    <property type="entry name" value="GNAT_dom"/>
</dbReference>
<dbReference type="Pfam" id="PF14542">
    <property type="entry name" value="Acetyltransf_CG"/>
    <property type="match status" value="1"/>
</dbReference>
<evidence type="ECO:0000259" key="1">
    <source>
        <dbReference type="PROSITE" id="PS51186"/>
    </source>
</evidence>
<dbReference type="CDD" id="cd04301">
    <property type="entry name" value="NAT_SF"/>
    <property type="match status" value="1"/>
</dbReference>
<dbReference type="PANTHER" id="PTHR31435">
    <property type="entry name" value="PROTEIN NATD1"/>
    <property type="match status" value="1"/>
</dbReference>
<name>A0A1M4UXN5_9CLOT</name>
<dbReference type="RefSeq" id="WP_073247985.1">
    <property type="nucleotide sequence ID" value="NZ_FQVG01000009.1"/>
</dbReference>
<sequence>MNWKFEDGRIYSVDDKGELMAETTYVLKENGEVDIDHTYVNPVLRGQGVASKMMEVVAEFLREKGLKATASCSYANSWLQKNREKYSDIISKEIENEAIACKIGGKH</sequence>
<proteinExistence type="predicted"/>
<gene>
    <name evidence="3" type="ORF">SAMN02746091_00763</name>
</gene>
<protein>
    <submittedName>
        <fullName evidence="3">Uncharacterized protein</fullName>
    </submittedName>
</protein>
<evidence type="ECO:0000313" key="4">
    <source>
        <dbReference type="Proteomes" id="UP000184423"/>
    </source>
</evidence>
<dbReference type="EMBL" id="FQVG01000009">
    <property type="protein sequence ID" value="SHE61397.1"/>
    <property type="molecule type" value="Genomic_DNA"/>
</dbReference>
<dbReference type="SUPFAM" id="SSF55729">
    <property type="entry name" value="Acyl-CoA N-acyltransferases (Nat)"/>
    <property type="match status" value="1"/>
</dbReference>
<dbReference type="PROSITE" id="PS51186">
    <property type="entry name" value="GNAT"/>
    <property type="match status" value="1"/>
</dbReference>
<evidence type="ECO:0000313" key="3">
    <source>
        <dbReference type="EMBL" id="SHE61397.1"/>
    </source>
</evidence>
<dbReference type="Gene3D" id="3.40.630.30">
    <property type="match status" value="1"/>
</dbReference>